<name>A0A8S3WP60_PARAO</name>
<evidence type="ECO:0000313" key="3">
    <source>
        <dbReference type="Proteomes" id="UP000691718"/>
    </source>
</evidence>
<evidence type="ECO:0000313" key="2">
    <source>
        <dbReference type="EMBL" id="CAG4973435.1"/>
    </source>
</evidence>
<proteinExistence type="predicted"/>
<gene>
    <name evidence="2" type="ORF">PAPOLLO_LOCUS8753</name>
</gene>
<dbReference type="EMBL" id="CAJQZP010000637">
    <property type="protein sequence ID" value="CAG4973435.1"/>
    <property type="molecule type" value="Genomic_DNA"/>
</dbReference>
<protein>
    <submittedName>
        <fullName evidence="2">(apollo) hypothetical protein</fullName>
    </submittedName>
</protein>
<evidence type="ECO:0000256" key="1">
    <source>
        <dbReference type="SAM" id="MobiDB-lite"/>
    </source>
</evidence>
<dbReference type="Proteomes" id="UP000691718">
    <property type="component" value="Unassembled WGS sequence"/>
</dbReference>
<organism evidence="2 3">
    <name type="scientific">Parnassius apollo</name>
    <name type="common">Apollo butterfly</name>
    <name type="synonym">Papilio apollo</name>
    <dbReference type="NCBI Taxonomy" id="110799"/>
    <lineage>
        <taxon>Eukaryota</taxon>
        <taxon>Metazoa</taxon>
        <taxon>Ecdysozoa</taxon>
        <taxon>Arthropoda</taxon>
        <taxon>Hexapoda</taxon>
        <taxon>Insecta</taxon>
        <taxon>Pterygota</taxon>
        <taxon>Neoptera</taxon>
        <taxon>Endopterygota</taxon>
        <taxon>Lepidoptera</taxon>
        <taxon>Glossata</taxon>
        <taxon>Ditrysia</taxon>
        <taxon>Papilionoidea</taxon>
        <taxon>Papilionidae</taxon>
        <taxon>Parnassiinae</taxon>
        <taxon>Parnassini</taxon>
        <taxon>Parnassius</taxon>
        <taxon>Parnassius</taxon>
    </lineage>
</organism>
<dbReference type="OrthoDB" id="7430131at2759"/>
<sequence>MESNAYDYGGGSGNVSEEEAASERRKPKFVIEISTPAPFSLEAETIIPEKSSQDEESTLPPEILADLGLTKEQKENLLTKTLIIENFQPAIAPRLLVEIVSVINESTKNHDRREKMQNQLGCGIAGLAHLTSDLKSKEISK</sequence>
<feature type="region of interest" description="Disordered" evidence="1">
    <location>
        <begin position="1"/>
        <end position="28"/>
    </location>
</feature>
<keyword evidence="3" id="KW-1185">Reference proteome</keyword>
<reference evidence="2" key="1">
    <citation type="submission" date="2021-04" db="EMBL/GenBank/DDBJ databases">
        <authorList>
            <person name="Tunstrom K."/>
        </authorList>
    </citation>
    <scope>NUCLEOTIDE SEQUENCE</scope>
</reference>
<dbReference type="AlphaFoldDB" id="A0A8S3WP60"/>
<comment type="caution">
    <text evidence="2">The sequence shown here is derived from an EMBL/GenBank/DDBJ whole genome shotgun (WGS) entry which is preliminary data.</text>
</comment>
<accession>A0A8S3WP60</accession>